<gene>
    <name evidence="4" type="ORF">O3G_MSEX001583</name>
</gene>
<evidence type="ECO:0000259" key="3">
    <source>
        <dbReference type="Pfam" id="PF25151"/>
    </source>
</evidence>
<proteinExistence type="predicted"/>
<comment type="caution">
    <text evidence="4">The sequence shown here is derived from an EMBL/GenBank/DDBJ whole genome shotgun (WGS) entry which is preliminary data.</text>
</comment>
<dbReference type="Proteomes" id="UP000791440">
    <property type="component" value="Unassembled WGS sequence"/>
</dbReference>
<dbReference type="PANTHER" id="PTHR14387">
    <property type="entry name" value="THADA/DEATH RECEPTOR INTERACTING PROTEIN"/>
    <property type="match status" value="1"/>
</dbReference>
<evidence type="ECO:0000313" key="5">
    <source>
        <dbReference type="Proteomes" id="UP000791440"/>
    </source>
</evidence>
<dbReference type="Pfam" id="PF25151">
    <property type="entry name" value="TPR_Trm732_C"/>
    <property type="match status" value="1"/>
</dbReference>
<evidence type="ECO:0008006" key="6">
    <source>
        <dbReference type="Google" id="ProtNLM"/>
    </source>
</evidence>
<dbReference type="EMBL" id="JH668283">
    <property type="protein sequence ID" value="KAG6441022.1"/>
    <property type="molecule type" value="Genomic_DNA"/>
</dbReference>
<keyword evidence="5" id="KW-1185">Reference proteome</keyword>
<evidence type="ECO:0000313" key="4">
    <source>
        <dbReference type="EMBL" id="KAG6441022.1"/>
    </source>
</evidence>
<accession>A0A922CCC9</accession>
<dbReference type="InterPro" id="IPR056842">
    <property type="entry name" value="THADA-like_TPR_C"/>
</dbReference>
<evidence type="ECO:0000259" key="2">
    <source>
        <dbReference type="Pfam" id="PF10350"/>
    </source>
</evidence>
<name>A0A922CCC9_MANSE</name>
<sequence length="1436" mass="165578">MHNIIQKLNVPTTELRLDVIQEVLIKVKQCRKIKIEKEPNLNTWDEICEALWMHLQTGLKNVEDELLCGTCFYSAIPYTDKQDYFLYKILDIIKSEIQMRTNPSLVVSLMYGMFQSSFFSHENDNILLITSVLEATFDLLLLMSYEYTRFTLLAFKTINSFKKVCGTKLEHIIFNNNNQIKLLNLVNHNWENPITGVRDLIRSIFQTTIKIGDDTIVKTVLDETNKFYWNKAKYLMLSEMIHCRVNDISEINENDWVEGLVYSLHKPGLVSAGSDMYYVILKILKSEEDWCSIFLSPIVKILEGESNKAIENFTNYWCVITFKTFPSLMDKLLNEIMCHEKSKLTFYSILCLMKQGNKLGLLKKYWKENDKTTNIIVVALNHNSNHVRIMAFDIVCMRNEKSLPSQMEYNLLLDFLKNNVNTDSTVLRLAMLGSFKHFLTQVHIAFINYIHKSSKEDVNNFVEFCKSLQEFILDSFSFNGNYQRKITIVKLTNNIMNCFCEVPRKRKDQTKQTSVKLIGYLTDKKAWALDKSFVLLALELLKDPTNDIRENVIQLLVNHFSDQFMGNSLLHDLKEKALISMKSKFFYEIDCGRDMLKLLINILLKQNLSDNCPQYVEDIFYAACNQLIIENKLKKNIMKSIENGTQLHSFISILYVVIEACILNSCKIKLSEGTMMELLNALEDIANQFIWEEQSSTSSDFSRMNEMVENIIIQSGYDFSKESNESKISGQHQIVLNCLWLNVKACCDLTSLLIRYNSEDMAVCEKSLNILTHVLETSRHKGAIESAGAALGQAIQHLSSQSEESNASKLPYILLKSKLNILIQQASNMASITRRGAGLSIMVHRIVSSDMKKGKPLFTYFMDKLLEACDKVDDIPKSKDIDNIENQVDLPKAIYIHFLTKIVTDSSLATDVTYYSSKLAQLGYNNLTSPHWQIRNAALQLYGALVPRQIGQKKASGIDEETIATVAYDELRTHSPKLWSFIINQLKNENNCDKLQSHSNLVSILNLLANSAKRYNFSFNMLEGTSADEELLEYFVLLLGSPIFTVRRLTAKCIFNIYTFETIYKILINLENLSENSLHGHLTLMRQCHKYYTGSMYKPQFSKLQARYSTVFTTKNHSYICKELFDDMFLDNVTLNDVTQALEVAHRNLYKAGIDTWVNTIIQKYLLDCSWTEVPQMLQVLMDTAYFEKGCEYIIMKLKSFNKVSECTLTEITNTILLYKYKYGRNFIWKILYLISLEIQITHIDIAEHLKGTNEVSLPYNMRYLLPLAARVVANRDIDLQLKLAKIIHNLTNPQKVDVDMRHIAALANNEMASIFDNLCDNSKVLLIKSAVNLLQDEDEDVRYSSVIFYKTINKLEMPLNPYICLQRILDPDFLKDNFMDAQNGINILCNDLSVSLQTSQCGIDEYNPFANDSKNIYFENEVLKRLIEKLKTVVF</sequence>
<organism evidence="4 5">
    <name type="scientific">Manduca sexta</name>
    <name type="common">Tobacco hawkmoth</name>
    <name type="synonym">Tobacco hornworm</name>
    <dbReference type="NCBI Taxonomy" id="7130"/>
    <lineage>
        <taxon>Eukaryota</taxon>
        <taxon>Metazoa</taxon>
        <taxon>Ecdysozoa</taxon>
        <taxon>Arthropoda</taxon>
        <taxon>Hexapoda</taxon>
        <taxon>Insecta</taxon>
        <taxon>Pterygota</taxon>
        <taxon>Neoptera</taxon>
        <taxon>Endopterygota</taxon>
        <taxon>Lepidoptera</taxon>
        <taxon>Glossata</taxon>
        <taxon>Ditrysia</taxon>
        <taxon>Bombycoidea</taxon>
        <taxon>Sphingidae</taxon>
        <taxon>Sphinginae</taxon>
        <taxon>Sphingini</taxon>
        <taxon>Manduca</taxon>
    </lineage>
</organism>
<keyword evidence="1" id="KW-0819">tRNA processing</keyword>
<reference evidence="4" key="1">
    <citation type="journal article" date="2016" name="Insect Biochem. Mol. Biol.">
        <title>Multifaceted biological insights from a draft genome sequence of the tobacco hornworm moth, Manduca sexta.</title>
        <authorList>
            <person name="Kanost M.R."/>
            <person name="Arrese E.L."/>
            <person name="Cao X."/>
            <person name="Chen Y.R."/>
            <person name="Chellapilla S."/>
            <person name="Goldsmith M.R."/>
            <person name="Grosse-Wilde E."/>
            <person name="Heckel D.G."/>
            <person name="Herndon N."/>
            <person name="Jiang H."/>
            <person name="Papanicolaou A."/>
            <person name="Qu J."/>
            <person name="Soulages J.L."/>
            <person name="Vogel H."/>
            <person name="Walters J."/>
            <person name="Waterhouse R.M."/>
            <person name="Ahn S.J."/>
            <person name="Almeida F.C."/>
            <person name="An C."/>
            <person name="Aqrawi P."/>
            <person name="Bretschneider A."/>
            <person name="Bryant W.B."/>
            <person name="Bucks S."/>
            <person name="Chao H."/>
            <person name="Chevignon G."/>
            <person name="Christen J.M."/>
            <person name="Clarke D.F."/>
            <person name="Dittmer N.T."/>
            <person name="Ferguson L.C.F."/>
            <person name="Garavelou S."/>
            <person name="Gordon K.H.J."/>
            <person name="Gunaratna R.T."/>
            <person name="Han Y."/>
            <person name="Hauser F."/>
            <person name="He Y."/>
            <person name="Heidel-Fischer H."/>
            <person name="Hirsh A."/>
            <person name="Hu Y."/>
            <person name="Jiang H."/>
            <person name="Kalra D."/>
            <person name="Klinner C."/>
            <person name="Konig C."/>
            <person name="Kovar C."/>
            <person name="Kroll A.R."/>
            <person name="Kuwar S.S."/>
            <person name="Lee S.L."/>
            <person name="Lehman R."/>
            <person name="Li K."/>
            <person name="Li Z."/>
            <person name="Liang H."/>
            <person name="Lovelace S."/>
            <person name="Lu Z."/>
            <person name="Mansfield J.H."/>
            <person name="McCulloch K.J."/>
            <person name="Mathew T."/>
            <person name="Morton B."/>
            <person name="Muzny D.M."/>
            <person name="Neunemann D."/>
            <person name="Ongeri F."/>
            <person name="Pauchet Y."/>
            <person name="Pu L.L."/>
            <person name="Pyrousis I."/>
            <person name="Rao X.J."/>
            <person name="Redding A."/>
            <person name="Roesel C."/>
            <person name="Sanchez-Gracia A."/>
            <person name="Schaack S."/>
            <person name="Shukla A."/>
            <person name="Tetreau G."/>
            <person name="Wang Y."/>
            <person name="Xiong G.H."/>
            <person name="Traut W."/>
            <person name="Walsh T.K."/>
            <person name="Worley K.C."/>
            <person name="Wu D."/>
            <person name="Wu W."/>
            <person name="Wu Y.Q."/>
            <person name="Zhang X."/>
            <person name="Zou Z."/>
            <person name="Zucker H."/>
            <person name="Briscoe A.D."/>
            <person name="Burmester T."/>
            <person name="Clem R.J."/>
            <person name="Feyereisen R."/>
            <person name="Grimmelikhuijzen C.J.P."/>
            <person name="Hamodrakas S.J."/>
            <person name="Hansson B.S."/>
            <person name="Huguet E."/>
            <person name="Jermiin L.S."/>
            <person name="Lan Q."/>
            <person name="Lehman H.K."/>
            <person name="Lorenzen M."/>
            <person name="Merzendorfer H."/>
            <person name="Michalopoulos I."/>
            <person name="Morton D.B."/>
            <person name="Muthukrishnan S."/>
            <person name="Oakeshott J.G."/>
            <person name="Palmer W."/>
            <person name="Park Y."/>
            <person name="Passarelli A.L."/>
            <person name="Rozas J."/>
            <person name="Schwartz L.M."/>
            <person name="Smith W."/>
            <person name="Southgate A."/>
            <person name="Vilcinskas A."/>
            <person name="Vogt R."/>
            <person name="Wang P."/>
            <person name="Werren J."/>
            <person name="Yu X.Q."/>
            <person name="Zhou J.J."/>
            <person name="Brown S.J."/>
            <person name="Scherer S.E."/>
            <person name="Richards S."/>
            <person name="Blissard G.W."/>
        </authorList>
    </citation>
    <scope>NUCLEOTIDE SEQUENCE</scope>
</reference>
<dbReference type="Pfam" id="PF10350">
    <property type="entry name" value="DUF2428"/>
    <property type="match status" value="1"/>
</dbReference>
<feature type="domain" description="tRNA (32-2'-O)-methyltransferase regulator THADA-like C-terminal TPR repeats region" evidence="3">
    <location>
        <begin position="935"/>
        <end position="1086"/>
    </location>
</feature>
<dbReference type="PANTHER" id="PTHR14387:SF0">
    <property type="entry name" value="DUF2428 DOMAIN-CONTAINING PROTEIN"/>
    <property type="match status" value="1"/>
</dbReference>
<dbReference type="GO" id="GO:0005829">
    <property type="term" value="C:cytosol"/>
    <property type="evidence" value="ECO:0007669"/>
    <property type="project" value="TreeGrafter"/>
</dbReference>
<dbReference type="GO" id="GO:0030488">
    <property type="term" value="P:tRNA methylation"/>
    <property type="evidence" value="ECO:0007669"/>
    <property type="project" value="TreeGrafter"/>
</dbReference>
<evidence type="ECO:0000256" key="1">
    <source>
        <dbReference type="ARBA" id="ARBA00022694"/>
    </source>
</evidence>
<feature type="domain" description="DUF2428" evidence="2">
    <location>
        <begin position="697"/>
        <end position="933"/>
    </location>
</feature>
<reference evidence="4" key="2">
    <citation type="submission" date="2020-12" db="EMBL/GenBank/DDBJ databases">
        <authorList>
            <person name="Kanost M."/>
        </authorList>
    </citation>
    <scope>NUCLEOTIDE SEQUENCE</scope>
</reference>
<protein>
    <recommendedName>
        <fullName evidence="6">DUF2428 domain-containing protein</fullName>
    </recommendedName>
</protein>
<dbReference type="InterPro" id="IPR019442">
    <property type="entry name" value="THADA/TRM732_DUF2428"/>
</dbReference>
<dbReference type="InterPro" id="IPR051954">
    <property type="entry name" value="tRNA_methyltransferase_THADA"/>
</dbReference>